<dbReference type="CDD" id="cd00037">
    <property type="entry name" value="CLECT"/>
    <property type="match status" value="2"/>
</dbReference>
<feature type="region of interest" description="Disordered" evidence="1">
    <location>
        <begin position="306"/>
        <end position="341"/>
    </location>
</feature>
<accession>A0A7R8WJC4</accession>
<gene>
    <name evidence="2" type="ORF">CTOB1V02_LOCUS10659</name>
</gene>
<protein>
    <submittedName>
        <fullName evidence="2">Uncharacterized protein</fullName>
    </submittedName>
</protein>
<dbReference type="InterPro" id="IPR016186">
    <property type="entry name" value="C-type_lectin-like/link_sf"/>
</dbReference>
<dbReference type="OrthoDB" id="6132182at2759"/>
<dbReference type="SUPFAM" id="SSF56436">
    <property type="entry name" value="C-type lectin-like"/>
    <property type="match status" value="2"/>
</dbReference>
<sequence length="341" mass="36774">MGESPVSPRSIEEEKVLPSSCSPSGFCLHPVLHQGSAFVLFSIRVLPSSCSPSGFCLRPVLHQGSAFVLFSIRVLPSSCSPPITEQRLGFGIWEPWSLPVSYAVLAGPWIGAIELGDSNEFVWASSNSPIEVPNWSPSRPNSPTYGDGVALEASNSFEWIDLSNGTEIPILCEILSNPTPVELTCPDGFFSLGESCYAVFDDEANELSWDEAQTFCASLAASGHLVEFETLEELGLVKGHLLDSDYYCGRFSNYWIGAEEIRDTNSFKWASSGHVIVDSDWLPGEPNGDGSGDAISLDCGAADGNWRWNDNPKSSSSRPICESPSVEVRGSDAHGGLERGD</sequence>
<dbReference type="PROSITE" id="PS50041">
    <property type="entry name" value="C_TYPE_LECTIN_2"/>
    <property type="match status" value="2"/>
</dbReference>
<proteinExistence type="predicted"/>
<dbReference type="EMBL" id="OB665214">
    <property type="protein sequence ID" value="CAD7232832.1"/>
    <property type="molecule type" value="Genomic_DNA"/>
</dbReference>
<dbReference type="InterPro" id="IPR016187">
    <property type="entry name" value="CTDL_fold"/>
</dbReference>
<dbReference type="Gene3D" id="3.10.100.10">
    <property type="entry name" value="Mannose-Binding Protein A, subunit A"/>
    <property type="match status" value="2"/>
</dbReference>
<dbReference type="SMART" id="SM00034">
    <property type="entry name" value="CLECT"/>
    <property type="match status" value="1"/>
</dbReference>
<dbReference type="InterPro" id="IPR001304">
    <property type="entry name" value="C-type_lectin-like"/>
</dbReference>
<dbReference type="AlphaFoldDB" id="A0A7R8WJC4"/>
<dbReference type="PANTHER" id="PTHR22801">
    <property type="entry name" value="LITHOSTATHINE"/>
    <property type="match status" value="1"/>
</dbReference>
<dbReference type="PANTHER" id="PTHR22801:SF63">
    <property type="entry name" value="C-TYPE LECTIN DOMAIN-CONTAINING PROTEIN"/>
    <property type="match status" value="1"/>
</dbReference>
<feature type="compositionally biased region" description="Basic and acidic residues" evidence="1">
    <location>
        <begin position="329"/>
        <end position="341"/>
    </location>
</feature>
<evidence type="ECO:0000313" key="2">
    <source>
        <dbReference type="EMBL" id="CAD7232832.1"/>
    </source>
</evidence>
<reference evidence="2" key="1">
    <citation type="submission" date="2020-11" db="EMBL/GenBank/DDBJ databases">
        <authorList>
            <person name="Tran Van P."/>
        </authorList>
    </citation>
    <scope>NUCLEOTIDE SEQUENCE</scope>
</reference>
<name>A0A7R8WJC4_9CRUS</name>
<dbReference type="Pfam" id="PF00059">
    <property type="entry name" value="Lectin_C"/>
    <property type="match status" value="1"/>
</dbReference>
<feature type="compositionally biased region" description="Low complexity" evidence="1">
    <location>
        <begin position="312"/>
        <end position="325"/>
    </location>
</feature>
<evidence type="ECO:0000256" key="1">
    <source>
        <dbReference type="SAM" id="MobiDB-lite"/>
    </source>
</evidence>
<organism evidence="2">
    <name type="scientific">Cyprideis torosa</name>
    <dbReference type="NCBI Taxonomy" id="163714"/>
    <lineage>
        <taxon>Eukaryota</taxon>
        <taxon>Metazoa</taxon>
        <taxon>Ecdysozoa</taxon>
        <taxon>Arthropoda</taxon>
        <taxon>Crustacea</taxon>
        <taxon>Oligostraca</taxon>
        <taxon>Ostracoda</taxon>
        <taxon>Podocopa</taxon>
        <taxon>Podocopida</taxon>
        <taxon>Cytherocopina</taxon>
        <taxon>Cytheroidea</taxon>
        <taxon>Cytherideidae</taxon>
        <taxon>Cyprideis</taxon>
    </lineage>
</organism>
<dbReference type="InterPro" id="IPR050801">
    <property type="entry name" value="Ca-Dep_Lectins_ImmuneDev"/>
</dbReference>